<feature type="region of interest" description="Disordered" evidence="1">
    <location>
        <begin position="52"/>
        <end position="76"/>
    </location>
</feature>
<proteinExistence type="predicted"/>
<evidence type="ECO:0000256" key="1">
    <source>
        <dbReference type="SAM" id="MobiDB-lite"/>
    </source>
</evidence>
<organism evidence="2 3">
    <name type="scientific">Drosophila erecta</name>
    <name type="common">Fruit fly</name>
    <dbReference type="NCBI Taxonomy" id="7220"/>
    <lineage>
        <taxon>Eukaryota</taxon>
        <taxon>Metazoa</taxon>
        <taxon>Ecdysozoa</taxon>
        <taxon>Arthropoda</taxon>
        <taxon>Hexapoda</taxon>
        <taxon>Insecta</taxon>
        <taxon>Pterygota</taxon>
        <taxon>Neoptera</taxon>
        <taxon>Endopterygota</taxon>
        <taxon>Diptera</taxon>
        <taxon>Brachycera</taxon>
        <taxon>Muscomorpha</taxon>
        <taxon>Ephydroidea</taxon>
        <taxon>Drosophilidae</taxon>
        <taxon>Drosophila</taxon>
        <taxon>Sophophora</taxon>
    </lineage>
</organism>
<keyword evidence="3" id="KW-1185">Reference proteome</keyword>
<evidence type="ECO:0000313" key="2">
    <source>
        <dbReference type="EMBL" id="EDV49309.1"/>
    </source>
</evidence>
<dbReference type="Proteomes" id="UP000008711">
    <property type="component" value="Unassembled WGS sequence"/>
</dbReference>
<gene>
    <name evidence="2" type="primary">Dere\GG19236</name>
    <name evidence="2" type="ORF">Dere_GG19236</name>
</gene>
<evidence type="ECO:0000313" key="3">
    <source>
        <dbReference type="Proteomes" id="UP000008711"/>
    </source>
</evidence>
<reference evidence="2 3" key="1">
    <citation type="journal article" date="2007" name="Nature">
        <title>Evolution of genes and genomes on the Drosophila phylogeny.</title>
        <authorList>
            <consortium name="Drosophila 12 Genomes Consortium"/>
            <person name="Clark A.G."/>
            <person name="Eisen M.B."/>
            <person name="Smith D.R."/>
            <person name="Bergman C.M."/>
            <person name="Oliver B."/>
            <person name="Markow T.A."/>
            <person name="Kaufman T.C."/>
            <person name="Kellis M."/>
            <person name="Gelbart W."/>
            <person name="Iyer V.N."/>
            <person name="Pollard D.A."/>
            <person name="Sackton T.B."/>
            <person name="Larracuente A.M."/>
            <person name="Singh N.D."/>
            <person name="Abad J.P."/>
            <person name="Abt D.N."/>
            <person name="Adryan B."/>
            <person name="Aguade M."/>
            <person name="Akashi H."/>
            <person name="Anderson W.W."/>
            <person name="Aquadro C.F."/>
            <person name="Ardell D.H."/>
            <person name="Arguello R."/>
            <person name="Artieri C.G."/>
            <person name="Barbash D.A."/>
            <person name="Barker D."/>
            <person name="Barsanti P."/>
            <person name="Batterham P."/>
            <person name="Batzoglou S."/>
            <person name="Begun D."/>
            <person name="Bhutkar A."/>
            <person name="Blanco E."/>
            <person name="Bosak S.A."/>
            <person name="Bradley R.K."/>
            <person name="Brand A.D."/>
            <person name="Brent M.R."/>
            <person name="Brooks A.N."/>
            <person name="Brown R.H."/>
            <person name="Butlin R.K."/>
            <person name="Caggese C."/>
            <person name="Calvi B.R."/>
            <person name="Bernardo de Carvalho A."/>
            <person name="Caspi A."/>
            <person name="Castrezana S."/>
            <person name="Celniker S.E."/>
            <person name="Chang J.L."/>
            <person name="Chapple C."/>
            <person name="Chatterji S."/>
            <person name="Chinwalla A."/>
            <person name="Civetta A."/>
            <person name="Clifton S.W."/>
            <person name="Comeron J.M."/>
            <person name="Costello J.C."/>
            <person name="Coyne J.A."/>
            <person name="Daub J."/>
            <person name="David R.G."/>
            <person name="Delcher A.L."/>
            <person name="Delehaunty K."/>
            <person name="Do C.B."/>
            <person name="Ebling H."/>
            <person name="Edwards K."/>
            <person name="Eickbush T."/>
            <person name="Evans J.D."/>
            <person name="Filipski A."/>
            <person name="Findeiss S."/>
            <person name="Freyhult E."/>
            <person name="Fulton L."/>
            <person name="Fulton R."/>
            <person name="Garcia A.C."/>
            <person name="Gardiner A."/>
            <person name="Garfield D.A."/>
            <person name="Garvin B.E."/>
            <person name="Gibson G."/>
            <person name="Gilbert D."/>
            <person name="Gnerre S."/>
            <person name="Godfrey J."/>
            <person name="Good R."/>
            <person name="Gotea V."/>
            <person name="Gravely B."/>
            <person name="Greenberg A.J."/>
            <person name="Griffiths-Jones S."/>
            <person name="Gross S."/>
            <person name="Guigo R."/>
            <person name="Gustafson E.A."/>
            <person name="Haerty W."/>
            <person name="Hahn M.W."/>
            <person name="Halligan D.L."/>
            <person name="Halpern A.L."/>
            <person name="Halter G.M."/>
            <person name="Han M.V."/>
            <person name="Heger A."/>
            <person name="Hillier L."/>
            <person name="Hinrichs A.S."/>
            <person name="Holmes I."/>
            <person name="Hoskins R.A."/>
            <person name="Hubisz M.J."/>
            <person name="Hultmark D."/>
            <person name="Huntley M.A."/>
            <person name="Jaffe D.B."/>
            <person name="Jagadeeshan S."/>
            <person name="Jeck W.R."/>
            <person name="Johnson J."/>
            <person name="Jones C.D."/>
            <person name="Jordan W.C."/>
            <person name="Karpen G.H."/>
            <person name="Kataoka E."/>
            <person name="Keightley P.D."/>
            <person name="Kheradpour P."/>
            <person name="Kirkness E.F."/>
            <person name="Koerich L.B."/>
            <person name="Kristiansen K."/>
            <person name="Kudrna D."/>
            <person name="Kulathinal R.J."/>
            <person name="Kumar S."/>
            <person name="Kwok R."/>
            <person name="Lander E."/>
            <person name="Langley C.H."/>
            <person name="Lapoint R."/>
            <person name="Lazzaro B.P."/>
            <person name="Lee S.J."/>
            <person name="Levesque L."/>
            <person name="Li R."/>
            <person name="Lin C.F."/>
            <person name="Lin M.F."/>
            <person name="Lindblad-Toh K."/>
            <person name="Llopart A."/>
            <person name="Long M."/>
            <person name="Low L."/>
            <person name="Lozovsky E."/>
            <person name="Lu J."/>
            <person name="Luo M."/>
            <person name="Machado C.A."/>
            <person name="Makalowski W."/>
            <person name="Marzo M."/>
            <person name="Matsuda M."/>
            <person name="Matzkin L."/>
            <person name="McAllister B."/>
            <person name="McBride C.S."/>
            <person name="McKernan B."/>
            <person name="McKernan K."/>
            <person name="Mendez-Lago M."/>
            <person name="Minx P."/>
            <person name="Mollenhauer M.U."/>
            <person name="Montooth K."/>
            <person name="Mount S.M."/>
            <person name="Mu X."/>
            <person name="Myers E."/>
            <person name="Negre B."/>
            <person name="Newfeld S."/>
            <person name="Nielsen R."/>
            <person name="Noor M.A."/>
            <person name="O'Grady P."/>
            <person name="Pachter L."/>
            <person name="Papaceit M."/>
            <person name="Parisi M.J."/>
            <person name="Parisi M."/>
            <person name="Parts L."/>
            <person name="Pedersen J.S."/>
            <person name="Pesole G."/>
            <person name="Phillippy A.M."/>
            <person name="Ponting C.P."/>
            <person name="Pop M."/>
            <person name="Porcelli D."/>
            <person name="Powell J.R."/>
            <person name="Prohaska S."/>
            <person name="Pruitt K."/>
            <person name="Puig M."/>
            <person name="Quesneville H."/>
            <person name="Ram K.R."/>
            <person name="Rand D."/>
            <person name="Rasmussen M.D."/>
            <person name="Reed L.K."/>
            <person name="Reenan R."/>
            <person name="Reily A."/>
            <person name="Remington K.A."/>
            <person name="Rieger T.T."/>
            <person name="Ritchie M.G."/>
            <person name="Robin C."/>
            <person name="Rogers Y.H."/>
            <person name="Rohde C."/>
            <person name="Rozas J."/>
            <person name="Rubenfield M.J."/>
            <person name="Ruiz A."/>
            <person name="Russo S."/>
            <person name="Salzberg S.L."/>
            <person name="Sanchez-Gracia A."/>
            <person name="Saranga D.J."/>
            <person name="Sato H."/>
            <person name="Schaeffer S.W."/>
            <person name="Schatz M.C."/>
            <person name="Schlenke T."/>
            <person name="Schwartz R."/>
            <person name="Segarra C."/>
            <person name="Singh R.S."/>
            <person name="Sirot L."/>
            <person name="Sirota M."/>
            <person name="Sisneros N.B."/>
            <person name="Smith C.D."/>
            <person name="Smith T.F."/>
            <person name="Spieth J."/>
            <person name="Stage D.E."/>
            <person name="Stark A."/>
            <person name="Stephan W."/>
            <person name="Strausberg R.L."/>
            <person name="Strempel S."/>
            <person name="Sturgill D."/>
            <person name="Sutton G."/>
            <person name="Sutton G.G."/>
            <person name="Tao W."/>
            <person name="Teichmann S."/>
            <person name="Tobari Y.N."/>
            <person name="Tomimura Y."/>
            <person name="Tsolas J.M."/>
            <person name="Valente V.L."/>
            <person name="Venter E."/>
            <person name="Venter J.C."/>
            <person name="Vicario S."/>
            <person name="Vieira F.G."/>
            <person name="Vilella A.J."/>
            <person name="Villasante A."/>
            <person name="Walenz B."/>
            <person name="Wang J."/>
            <person name="Wasserman M."/>
            <person name="Watts T."/>
            <person name="Wilson D."/>
            <person name="Wilson R.K."/>
            <person name="Wing R.A."/>
            <person name="Wolfner M.F."/>
            <person name="Wong A."/>
            <person name="Wong G.K."/>
            <person name="Wu C.I."/>
            <person name="Wu G."/>
            <person name="Yamamoto D."/>
            <person name="Yang H.P."/>
            <person name="Yang S.P."/>
            <person name="Yorke J.A."/>
            <person name="Yoshida K."/>
            <person name="Zdobnov E."/>
            <person name="Zhang P."/>
            <person name="Zhang Y."/>
            <person name="Zimin A.V."/>
            <person name="Baldwin J."/>
            <person name="Abdouelleil A."/>
            <person name="Abdulkadir J."/>
            <person name="Abebe A."/>
            <person name="Abera B."/>
            <person name="Abreu J."/>
            <person name="Acer S.C."/>
            <person name="Aftuck L."/>
            <person name="Alexander A."/>
            <person name="An P."/>
            <person name="Anderson E."/>
            <person name="Anderson S."/>
            <person name="Arachi H."/>
            <person name="Azer M."/>
            <person name="Bachantsang P."/>
            <person name="Barry A."/>
            <person name="Bayul T."/>
            <person name="Berlin A."/>
            <person name="Bessette D."/>
            <person name="Bloom T."/>
            <person name="Blye J."/>
            <person name="Boguslavskiy L."/>
            <person name="Bonnet C."/>
            <person name="Boukhgalter B."/>
            <person name="Bourzgui I."/>
            <person name="Brown A."/>
            <person name="Cahill P."/>
            <person name="Channer S."/>
            <person name="Cheshatsang Y."/>
            <person name="Chuda L."/>
            <person name="Citroen M."/>
            <person name="Collymore A."/>
            <person name="Cooke P."/>
            <person name="Costello M."/>
            <person name="D'Aco K."/>
            <person name="Daza R."/>
            <person name="De Haan G."/>
            <person name="DeGray S."/>
            <person name="DeMaso C."/>
            <person name="Dhargay N."/>
            <person name="Dooley K."/>
            <person name="Dooley E."/>
            <person name="Doricent M."/>
            <person name="Dorje P."/>
            <person name="Dorjee K."/>
            <person name="Dupes A."/>
            <person name="Elong R."/>
            <person name="Falk J."/>
            <person name="Farina A."/>
            <person name="Faro S."/>
            <person name="Ferguson D."/>
            <person name="Fisher S."/>
            <person name="Foley C.D."/>
            <person name="Franke A."/>
            <person name="Friedrich D."/>
            <person name="Gadbois L."/>
            <person name="Gearin G."/>
            <person name="Gearin C.R."/>
            <person name="Giannoukos G."/>
            <person name="Goode T."/>
            <person name="Graham J."/>
            <person name="Grandbois E."/>
            <person name="Grewal S."/>
            <person name="Gyaltsen K."/>
            <person name="Hafez N."/>
            <person name="Hagos B."/>
            <person name="Hall J."/>
            <person name="Henson C."/>
            <person name="Hollinger A."/>
            <person name="Honan T."/>
            <person name="Huard M.D."/>
            <person name="Hughes L."/>
            <person name="Hurhula B."/>
            <person name="Husby M.E."/>
            <person name="Kamat A."/>
            <person name="Kanga B."/>
            <person name="Kashin S."/>
            <person name="Khazanovich D."/>
            <person name="Kisner P."/>
            <person name="Lance K."/>
            <person name="Lara M."/>
            <person name="Lee W."/>
            <person name="Lennon N."/>
            <person name="Letendre F."/>
            <person name="LeVine R."/>
            <person name="Lipovsky A."/>
            <person name="Liu X."/>
            <person name="Liu J."/>
            <person name="Liu S."/>
            <person name="Lokyitsang T."/>
            <person name="Lokyitsang Y."/>
            <person name="Lubonja R."/>
            <person name="Lui A."/>
            <person name="MacDonald P."/>
            <person name="Magnisalis V."/>
            <person name="Maru K."/>
            <person name="Matthews C."/>
            <person name="McCusker W."/>
            <person name="McDonough S."/>
            <person name="Mehta T."/>
            <person name="Meldrim J."/>
            <person name="Meneus L."/>
            <person name="Mihai O."/>
            <person name="Mihalev A."/>
            <person name="Mihova T."/>
            <person name="Mittelman R."/>
            <person name="Mlenga V."/>
            <person name="Montmayeur A."/>
            <person name="Mulrain L."/>
            <person name="Navidi A."/>
            <person name="Naylor J."/>
            <person name="Negash T."/>
            <person name="Nguyen T."/>
            <person name="Nguyen N."/>
            <person name="Nicol R."/>
            <person name="Norbu C."/>
            <person name="Norbu N."/>
            <person name="Novod N."/>
            <person name="O'Neill B."/>
            <person name="Osman S."/>
            <person name="Markiewicz E."/>
            <person name="Oyono O.L."/>
            <person name="Patti C."/>
            <person name="Phunkhang P."/>
            <person name="Pierre F."/>
            <person name="Priest M."/>
            <person name="Raghuraman S."/>
            <person name="Rege F."/>
            <person name="Reyes R."/>
            <person name="Rise C."/>
            <person name="Rogov P."/>
            <person name="Ross K."/>
            <person name="Ryan E."/>
            <person name="Settipalli S."/>
            <person name="Shea T."/>
            <person name="Sherpa N."/>
            <person name="Shi L."/>
            <person name="Shih D."/>
            <person name="Sparrow T."/>
            <person name="Spaulding J."/>
            <person name="Stalker J."/>
            <person name="Stange-Thomann N."/>
            <person name="Stavropoulos S."/>
            <person name="Stone C."/>
            <person name="Strader C."/>
            <person name="Tesfaye S."/>
            <person name="Thomson T."/>
            <person name="Thoulutsang Y."/>
            <person name="Thoulutsang D."/>
            <person name="Topham K."/>
            <person name="Topping I."/>
            <person name="Tsamla T."/>
            <person name="Vassiliev H."/>
            <person name="Vo A."/>
            <person name="Wangchuk T."/>
            <person name="Wangdi T."/>
            <person name="Weiand M."/>
            <person name="Wilkinson J."/>
            <person name="Wilson A."/>
            <person name="Yadav S."/>
            <person name="Young G."/>
            <person name="Yu Q."/>
            <person name="Zembek L."/>
            <person name="Zhong D."/>
            <person name="Zimmer A."/>
            <person name="Zwirko Z."/>
            <person name="Jaffe D.B."/>
            <person name="Alvarez P."/>
            <person name="Brockman W."/>
            <person name="Butler J."/>
            <person name="Chin C."/>
            <person name="Gnerre S."/>
            <person name="Grabherr M."/>
            <person name="Kleber M."/>
            <person name="Mauceli E."/>
            <person name="MacCallum I."/>
        </authorList>
    </citation>
    <scope>NUCLEOTIDE SEQUENCE [LARGE SCALE GENOMIC DNA]</scope>
    <source>
        <strain evidence="2 3">TSC#14021-0224.01</strain>
    </source>
</reference>
<sequence>MTRPRLETRDSWCKIMLAPKWVSNPDGGIMPPDPPKIARLYPRKFCCLRKMTKEPSDEEVEKEEEEEEELLQLRGK</sequence>
<reference evidence="2 3" key="2">
    <citation type="journal article" date="2008" name="Bioinformatics">
        <title>Assembly reconciliation.</title>
        <authorList>
            <person name="Zimin A.V."/>
            <person name="Smith D.R."/>
            <person name="Sutton G."/>
            <person name="Yorke J.A."/>
        </authorList>
    </citation>
    <scope>NUCLEOTIDE SEQUENCE [LARGE SCALE GENOMIC DNA]</scope>
    <source>
        <strain evidence="2 3">TSC#14021-0224.01</strain>
    </source>
</reference>
<protein>
    <submittedName>
        <fullName evidence="2">GG19236</fullName>
    </submittedName>
</protein>
<dbReference type="EMBL" id="CH954181">
    <property type="protein sequence ID" value="EDV49309.1"/>
    <property type="molecule type" value="Genomic_DNA"/>
</dbReference>
<name>B3P464_DROER</name>
<accession>B3P464</accession>
<dbReference type="AlphaFoldDB" id="B3P464"/>
<dbReference type="HOGENOM" id="CLU_2742790_0_0_1"/>
<dbReference type="PhylomeDB" id="B3P464"/>
<feature type="compositionally biased region" description="Acidic residues" evidence="1">
    <location>
        <begin position="56"/>
        <end position="70"/>
    </location>
</feature>
<dbReference type="OMA" id="CKIMLAP"/>